<dbReference type="PANTHER" id="PTHR43727">
    <property type="entry name" value="DIAMINOPIMELATE DECARBOXYLASE"/>
    <property type="match status" value="1"/>
</dbReference>
<gene>
    <name evidence="8" type="ORF">CWC46_16230</name>
    <name evidence="9" type="ORF">Ser39006_016230</name>
</gene>
<feature type="transmembrane region" description="Helical" evidence="6">
    <location>
        <begin position="20"/>
        <end position="40"/>
    </location>
</feature>
<reference evidence="9" key="2">
    <citation type="submission" date="2013-09" db="EMBL/GenBank/DDBJ databases">
        <authorList>
            <person name="Wang G."/>
            <person name="Yang Y."/>
            <person name="Su Y."/>
        </authorList>
    </citation>
    <scope>NUCLEOTIDE SEQUENCE</scope>
    <source>
        <strain evidence="9">ATCC 39006</strain>
    </source>
</reference>
<dbReference type="CDD" id="cd06839">
    <property type="entry name" value="PLPDE_III_Btrk_like"/>
    <property type="match status" value="1"/>
</dbReference>
<sequence length="476" mass="52497">MNVLKKLSVENLIYLKRWMVNSWVISSILILSVTTSQRVFSMHRFNYQTAFIHQNGIEKLNFDALVQVTGTPCYIYSANQIRHDLKTLTETLPAELNYFYSLKANPNVSLIKIIRQYDVGCEVCSAAELEMALAAGATPQQIIFVGPAKSPQELRRCVALGIKAVVVESLAELRQLNDIAAEADRQQTFMLRINPDFSTEKARLVMSGKPRQFGIDESQALAELSCLHHYPHLKMVGIHIYLGTRILDAEAIASNTRNILVLAEKIQQQLSFPLQFVDIGGGLGVPYYAKEQPLDLAALGYSLAPLLAAFRQQFPQMQLMMELGRYMIARAGIFVTRVRYLKDSKGSTFAICDGGSNCHGAAAGLGSVIRKNFPVRRLAARQEGAMQTYTLSGPLCTPTDIIADTVTLPRLAVGDLIGVFNSGAYGPTASPVYFLSFGYPAEILVDGDRATQIRKPDGVAHMLNQQQPVELAIPQP</sequence>
<keyword evidence="6" id="KW-1133">Transmembrane helix</keyword>
<keyword evidence="6" id="KW-0472">Membrane</keyword>
<dbReference type="Gene3D" id="2.40.37.10">
    <property type="entry name" value="Lyase, Ornithine Decarboxylase, Chain A, domain 1"/>
    <property type="match status" value="1"/>
</dbReference>
<dbReference type="InterPro" id="IPR002433">
    <property type="entry name" value="Orn_de-COase"/>
</dbReference>
<comment type="cofactor">
    <cofactor evidence="1 5">
        <name>pyridoxal 5'-phosphate</name>
        <dbReference type="ChEBI" id="CHEBI:597326"/>
    </cofactor>
</comment>
<evidence type="ECO:0000256" key="6">
    <source>
        <dbReference type="SAM" id="Phobius"/>
    </source>
</evidence>
<dbReference type="InterPro" id="IPR029066">
    <property type="entry name" value="PLP-binding_barrel"/>
</dbReference>
<dbReference type="PRINTS" id="PR01179">
    <property type="entry name" value="ODADCRBXLASE"/>
</dbReference>
<dbReference type="InterPro" id="IPR009006">
    <property type="entry name" value="Ala_racemase/Decarboxylase_C"/>
</dbReference>
<dbReference type="EMBL" id="CP025085">
    <property type="protein sequence ID" value="AUH01225.1"/>
    <property type="molecule type" value="Genomic_DNA"/>
</dbReference>
<evidence type="ECO:0000256" key="3">
    <source>
        <dbReference type="ARBA" id="ARBA00022898"/>
    </source>
</evidence>
<dbReference type="FunFam" id="3.20.20.10:FF:000003">
    <property type="entry name" value="Diaminopimelate decarboxylase"/>
    <property type="match status" value="1"/>
</dbReference>
<feature type="active site" description="Proton donor" evidence="5">
    <location>
        <position position="396"/>
    </location>
</feature>
<evidence type="ECO:0000256" key="2">
    <source>
        <dbReference type="ARBA" id="ARBA00022793"/>
    </source>
</evidence>
<dbReference type="PANTHER" id="PTHR43727:SF2">
    <property type="entry name" value="GROUP IV DECARBOXYLASE"/>
    <property type="match status" value="1"/>
</dbReference>
<dbReference type="EMBL" id="CP025084">
    <property type="protein sequence ID" value="AUH05546.1"/>
    <property type="molecule type" value="Genomic_DNA"/>
</dbReference>
<dbReference type="GO" id="GO:0008836">
    <property type="term" value="F:diaminopimelate decarboxylase activity"/>
    <property type="evidence" value="ECO:0007669"/>
    <property type="project" value="TreeGrafter"/>
</dbReference>
<keyword evidence="3 5" id="KW-0663">Pyridoxal phosphate</keyword>
<feature type="modified residue" description="N6-(pyridoxal phosphate)lysine" evidence="5">
    <location>
        <position position="103"/>
    </location>
</feature>
<evidence type="ECO:0000313" key="11">
    <source>
        <dbReference type="Proteomes" id="UP000233778"/>
    </source>
</evidence>
<evidence type="ECO:0000256" key="1">
    <source>
        <dbReference type="ARBA" id="ARBA00001933"/>
    </source>
</evidence>
<dbReference type="Proteomes" id="UP000233778">
    <property type="component" value="Chromosome"/>
</dbReference>
<dbReference type="PRINTS" id="PR01182">
    <property type="entry name" value="ORNDCRBXLASE"/>
</dbReference>
<dbReference type="KEGG" id="sera:Ser39006_016230"/>
<organism evidence="9 10">
    <name type="scientific">Serratia sp. (strain ATCC 39006)</name>
    <name type="common">Prodigiosinella confusarubida</name>
    <dbReference type="NCBI Taxonomy" id="104623"/>
    <lineage>
        <taxon>Bacteria</taxon>
        <taxon>Pseudomonadati</taxon>
        <taxon>Pseudomonadota</taxon>
        <taxon>Gammaproteobacteria</taxon>
        <taxon>Enterobacterales</taxon>
        <taxon>Pectobacteriaceae</taxon>
        <taxon>Prodigiosinella</taxon>
    </lineage>
</organism>
<evidence type="ECO:0000313" key="9">
    <source>
        <dbReference type="EMBL" id="AUH05546.1"/>
    </source>
</evidence>
<dbReference type="GO" id="GO:0009089">
    <property type="term" value="P:lysine biosynthetic process via diaminopimelate"/>
    <property type="evidence" value="ECO:0007669"/>
    <property type="project" value="TreeGrafter"/>
</dbReference>
<dbReference type="InterPro" id="IPR022644">
    <property type="entry name" value="De-COase2_N"/>
</dbReference>
<reference evidence="9" key="4">
    <citation type="submission" date="2017-11" db="EMBL/GenBank/DDBJ databases">
        <title>Complete genome sequence of Serratia sp. ATCC 39006.</title>
        <authorList>
            <person name="Hampton H.G."/>
            <person name="Jackson S.A."/>
            <person name="Jauregui R."/>
            <person name="Poulter G.T.M."/>
            <person name="Salmond G.P.C."/>
            <person name="Fineran P.C."/>
        </authorList>
    </citation>
    <scope>NUCLEOTIDE SEQUENCE</scope>
    <source>
        <strain evidence="9">ATCC 39006</strain>
    </source>
</reference>
<keyword evidence="10" id="KW-1185">Reference proteome</keyword>
<evidence type="ECO:0000256" key="5">
    <source>
        <dbReference type="PIRSR" id="PIRSR600183-50"/>
    </source>
</evidence>
<accession>A0A2I5TLX0</accession>
<keyword evidence="4" id="KW-0456">Lyase</keyword>
<dbReference type="Pfam" id="PF02784">
    <property type="entry name" value="Orn_Arg_deC_N"/>
    <property type="match status" value="1"/>
</dbReference>
<keyword evidence="6" id="KW-0812">Transmembrane</keyword>
<reference evidence="8 11" key="3">
    <citation type="submission" date="2017-11" db="EMBL/GenBank/DDBJ databases">
        <title>Complete genome sequence of Serratia sp. ATCC 39006 LacA.</title>
        <authorList>
            <person name="Hampton H.G."/>
            <person name="Jackson S.A."/>
            <person name="Jauregui R."/>
            <person name="Poulter G.T.M."/>
            <person name="Salmond G.P.C."/>
            <person name="Fineran P.C."/>
        </authorList>
    </citation>
    <scope>NUCLEOTIDE SEQUENCE [LARGE SCALE GENOMIC DNA]</scope>
    <source>
        <strain evidence="8 11">ATCC 39006</strain>
    </source>
</reference>
<dbReference type="SUPFAM" id="SSF51419">
    <property type="entry name" value="PLP-binding barrel"/>
    <property type="match status" value="1"/>
</dbReference>
<dbReference type="InterPro" id="IPR000183">
    <property type="entry name" value="Orn/DAP/Arg_de-COase"/>
</dbReference>
<dbReference type="AlphaFoldDB" id="A0A2I5TLX0"/>
<dbReference type="STRING" id="104623.Ser39006_02237"/>
<dbReference type="KEGG" id="serq:CWC46_16230"/>
<evidence type="ECO:0000313" key="10">
    <source>
        <dbReference type="Proteomes" id="UP000017700"/>
    </source>
</evidence>
<name>A0A2I5TLX0_SERS3</name>
<protein>
    <submittedName>
        <fullName evidence="9">Diaminopimelate decarboxylase</fullName>
    </submittedName>
</protein>
<keyword evidence="2" id="KW-0210">Decarboxylase</keyword>
<proteinExistence type="predicted"/>
<evidence type="ECO:0000313" key="8">
    <source>
        <dbReference type="EMBL" id="AUH01225.1"/>
    </source>
</evidence>
<dbReference type="SUPFAM" id="SSF50621">
    <property type="entry name" value="Alanine racemase C-terminal domain-like"/>
    <property type="match status" value="1"/>
</dbReference>
<dbReference type="PROSITE" id="PS00879">
    <property type="entry name" value="ODR_DC_2_2"/>
    <property type="match status" value="1"/>
</dbReference>
<feature type="domain" description="Orn/DAP/Arg decarboxylase 2 N-terminal" evidence="7">
    <location>
        <begin position="80"/>
        <end position="329"/>
    </location>
</feature>
<evidence type="ECO:0000259" key="7">
    <source>
        <dbReference type="Pfam" id="PF02784"/>
    </source>
</evidence>
<evidence type="ECO:0000256" key="4">
    <source>
        <dbReference type="ARBA" id="ARBA00023239"/>
    </source>
</evidence>
<dbReference type="OrthoDB" id="9802147at2"/>
<dbReference type="InterPro" id="IPR022657">
    <property type="entry name" value="De-COase2_CS"/>
</dbReference>
<reference evidence="9 10" key="1">
    <citation type="journal article" date="2013" name="Genome Announc.">
        <title>Draft genome sequence of Serratia sp. strain ATCC 39006, a model bacterium for analysis of the biosynthesis and regulation of prodigiosin, a carbapenem, and gas vesicles.</title>
        <authorList>
            <person name="Fineran P.C."/>
            <person name="Iglesias Cans M.C."/>
            <person name="Ramsay J.P."/>
            <person name="Wilf N.M."/>
            <person name="Cossyleon D."/>
            <person name="McNeil M.B."/>
            <person name="Williamson N.R."/>
            <person name="Monson R.E."/>
            <person name="Becher S.A."/>
            <person name="Stanton J.A."/>
            <person name="Brugger K."/>
            <person name="Brown S.D."/>
            <person name="Salmond G.P."/>
        </authorList>
    </citation>
    <scope>NUCLEOTIDE SEQUENCE [LARGE SCALE GENOMIC DNA]</scope>
    <source>
        <strain evidence="9">ATCC 39006</strain>
        <strain evidence="10">ATCC 39006 / SC 11482</strain>
    </source>
</reference>
<dbReference type="Gene3D" id="3.20.20.10">
    <property type="entry name" value="Alanine racemase"/>
    <property type="match status" value="1"/>
</dbReference>
<dbReference type="Proteomes" id="UP000017700">
    <property type="component" value="Chromosome"/>
</dbReference>
<dbReference type="GO" id="GO:0006596">
    <property type="term" value="P:polyamine biosynthetic process"/>
    <property type="evidence" value="ECO:0007669"/>
    <property type="project" value="InterPro"/>
</dbReference>